<gene>
    <name evidence="2" type="ORF">SAMN05216273_1238</name>
</gene>
<dbReference type="InterPro" id="IPR048301">
    <property type="entry name" value="NucS_C"/>
</dbReference>
<proteinExistence type="predicted"/>
<reference evidence="2 3" key="1">
    <citation type="submission" date="2016-10" db="EMBL/GenBank/DDBJ databases">
        <authorList>
            <person name="Varghese N."/>
            <person name="Submissions S."/>
        </authorList>
    </citation>
    <scope>NUCLEOTIDE SEQUENCE [LARGE SCALE GENOMIC DNA]</scope>
    <source>
        <strain evidence="2 3">CGMCC 1.10941</strain>
    </source>
</reference>
<evidence type="ECO:0000259" key="1">
    <source>
        <dbReference type="Pfam" id="PF01939"/>
    </source>
</evidence>
<comment type="caution">
    <text evidence="2">The sequence shown here is derived from an EMBL/GenBank/DDBJ whole genome shotgun (WGS) entry which is preliminary data.</text>
</comment>
<protein>
    <recommendedName>
        <fullName evidence="1">Endonuclease NucS C-terminal domain-containing protein</fullName>
    </recommendedName>
</protein>
<dbReference type="Proteomes" id="UP000199242">
    <property type="component" value="Unassembled WGS sequence"/>
</dbReference>
<dbReference type="EMBL" id="FNHD01000023">
    <property type="protein sequence ID" value="SDM32924.1"/>
    <property type="molecule type" value="Genomic_DNA"/>
</dbReference>
<dbReference type="RefSeq" id="WP_089745566.1">
    <property type="nucleotide sequence ID" value="NZ_FNHD01000023.1"/>
</dbReference>
<dbReference type="Pfam" id="PF01939">
    <property type="entry name" value="NucS_C"/>
    <property type="match status" value="1"/>
</dbReference>
<evidence type="ECO:0000313" key="2">
    <source>
        <dbReference type="EMBL" id="SDM32924.1"/>
    </source>
</evidence>
<sequence length="220" mass="25525">MEDLIQNFDAMIENSGSKSIRFYTLLKKFGYEKRVASAINVLEKFCRDNGYYTSPKITKDLEVTSNILITRTQIFSSTDEFNSEAELESYLIRYKILKKIGVTSTNNQEVLRGTKDRVDYIGKDKEGNDVIVEIKIGDGGKSAIEQLFRYKGILLEKKILRNASKIKMYLITGKENLRIKYTFKGMFPSQTDHFKWFVYDYDKSLEEGKQLVLKQISLKN</sequence>
<keyword evidence="3" id="KW-1185">Reference proteome</keyword>
<accession>A0ABY0R2K6</accession>
<dbReference type="InterPro" id="IPR011856">
    <property type="entry name" value="tRNA_endonuc-like_dom_sf"/>
</dbReference>
<name>A0ABY0R2K6_9FLAO</name>
<organism evidence="2 3">
    <name type="scientific">Chryseobacterium taihuense</name>
    <dbReference type="NCBI Taxonomy" id="1141221"/>
    <lineage>
        <taxon>Bacteria</taxon>
        <taxon>Pseudomonadati</taxon>
        <taxon>Bacteroidota</taxon>
        <taxon>Flavobacteriia</taxon>
        <taxon>Flavobacteriales</taxon>
        <taxon>Weeksellaceae</taxon>
        <taxon>Chryseobacterium group</taxon>
        <taxon>Chryseobacterium</taxon>
    </lineage>
</organism>
<dbReference type="Gene3D" id="3.40.1350.10">
    <property type="match status" value="1"/>
</dbReference>
<feature type="domain" description="Endonuclease NucS C-terminal" evidence="1">
    <location>
        <begin position="114"/>
        <end position="160"/>
    </location>
</feature>
<evidence type="ECO:0000313" key="3">
    <source>
        <dbReference type="Proteomes" id="UP000199242"/>
    </source>
</evidence>